<protein>
    <submittedName>
        <fullName evidence="1">Uncharacterized protein</fullName>
    </submittedName>
</protein>
<evidence type="ECO:0000313" key="2">
    <source>
        <dbReference type="Proteomes" id="UP000887013"/>
    </source>
</evidence>
<gene>
    <name evidence="1" type="ORF">NPIL_95041</name>
</gene>
<dbReference type="AlphaFoldDB" id="A0A8X6MXG9"/>
<proteinExistence type="predicted"/>
<keyword evidence="2" id="KW-1185">Reference proteome</keyword>
<reference evidence="1" key="1">
    <citation type="submission" date="2020-08" db="EMBL/GenBank/DDBJ databases">
        <title>Multicomponent nature underlies the extraordinary mechanical properties of spider dragline silk.</title>
        <authorList>
            <person name="Kono N."/>
            <person name="Nakamura H."/>
            <person name="Mori M."/>
            <person name="Yoshida Y."/>
            <person name="Ohtoshi R."/>
            <person name="Malay A.D."/>
            <person name="Moran D.A.P."/>
            <person name="Tomita M."/>
            <person name="Numata K."/>
            <person name="Arakawa K."/>
        </authorList>
    </citation>
    <scope>NUCLEOTIDE SEQUENCE</scope>
</reference>
<dbReference type="Proteomes" id="UP000887013">
    <property type="component" value="Unassembled WGS sequence"/>
</dbReference>
<sequence>MRSVPDDLLLSPLIPQIAGVTQNKGWEEALESIMSIGGLTSNPSCRSPCQLSRGVRNETADGSLASFLIDSVFPIWSGPEYLLGRDVDRWSVLIEAGVGLKGNECKGRWGEVDCKKARLVEMRDEFLIGLSK</sequence>
<accession>A0A8X6MXG9</accession>
<comment type="caution">
    <text evidence="1">The sequence shown here is derived from an EMBL/GenBank/DDBJ whole genome shotgun (WGS) entry which is preliminary data.</text>
</comment>
<dbReference type="EMBL" id="BMAW01051804">
    <property type="protein sequence ID" value="GFS82421.1"/>
    <property type="molecule type" value="Genomic_DNA"/>
</dbReference>
<name>A0A8X6MXG9_NEPPI</name>
<organism evidence="1 2">
    <name type="scientific">Nephila pilipes</name>
    <name type="common">Giant wood spider</name>
    <name type="synonym">Nephila maculata</name>
    <dbReference type="NCBI Taxonomy" id="299642"/>
    <lineage>
        <taxon>Eukaryota</taxon>
        <taxon>Metazoa</taxon>
        <taxon>Ecdysozoa</taxon>
        <taxon>Arthropoda</taxon>
        <taxon>Chelicerata</taxon>
        <taxon>Arachnida</taxon>
        <taxon>Araneae</taxon>
        <taxon>Araneomorphae</taxon>
        <taxon>Entelegynae</taxon>
        <taxon>Araneoidea</taxon>
        <taxon>Nephilidae</taxon>
        <taxon>Nephila</taxon>
    </lineage>
</organism>
<evidence type="ECO:0000313" key="1">
    <source>
        <dbReference type="EMBL" id="GFS82421.1"/>
    </source>
</evidence>